<dbReference type="InterPro" id="IPR046805">
    <property type="entry name" value="Tra1_ring"/>
</dbReference>
<dbReference type="Pfam" id="PF20206">
    <property type="entry name" value="Tra1_ring"/>
    <property type="match status" value="1"/>
</dbReference>
<sequence>MLRLCWRSENPSAHIWQQIRPRLQIHSKRKQSMGIFFVIILQETLNHGRTRHVRIQFELCDPSPATVCHLCADLDPPFWIRATFLENTEGEYAGLEHEVVPGAAESLKDILRSDAGQPLRDELAKSPQKILASAFPEFLPKSDVEMSSNSSTPPPALLGEESLVAPPADSANLPTIPNVATSDAYFQELFNPNASIIVRKNVQSCLALLASRTGSEVSELLEPLYQPLLQPLITRPLRSKTVEQQLQL</sequence>
<dbReference type="EMBL" id="CAADRP010002035">
    <property type="protein sequence ID" value="VFU59333.1"/>
    <property type="molecule type" value="Genomic_DNA"/>
</dbReference>
<accession>A0A6N2MYA5</accession>
<evidence type="ECO:0000313" key="2">
    <source>
        <dbReference type="EMBL" id="VFU59333.1"/>
    </source>
</evidence>
<dbReference type="AlphaFoldDB" id="A0A6N2MYA5"/>
<organism evidence="2">
    <name type="scientific">Salix viminalis</name>
    <name type="common">Common osier</name>
    <name type="synonym">Basket willow</name>
    <dbReference type="NCBI Taxonomy" id="40686"/>
    <lineage>
        <taxon>Eukaryota</taxon>
        <taxon>Viridiplantae</taxon>
        <taxon>Streptophyta</taxon>
        <taxon>Embryophyta</taxon>
        <taxon>Tracheophyta</taxon>
        <taxon>Spermatophyta</taxon>
        <taxon>Magnoliopsida</taxon>
        <taxon>eudicotyledons</taxon>
        <taxon>Gunneridae</taxon>
        <taxon>Pentapetalae</taxon>
        <taxon>rosids</taxon>
        <taxon>fabids</taxon>
        <taxon>Malpighiales</taxon>
        <taxon>Salicaceae</taxon>
        <taxon>Saliceae</taxon>
        <taxon>Salix</taxon>
    </lineage>
</organism>
<reference evidence="2" key="1">
    <citation type="submission" date="2019-03" db="EMBL/GenBank/DDBJ databases">
        <authorList>
            <person name="Mank J."/>
            <person name="Almeida P."/>
        </authorList>
    </citation>
    <scope>NUCLEOTIDE SEQUENCE</scope>
    <source>
        <strain evidence="2">78183</strain>
    </source>
</reference>
<evidence type="ECO:0000256" key="1">
    <source>
        <dbReference type="SAM" id="MobiDB-lite"/>
    </source>
</evidence>
<proteinExistence type="predicted"/>
<protein>
    <submittedName>
        <fullName evidence="2">Uncharacterized protein</fullName>
    </submittedName>
</protein>
<gene>
    <name evidence="2" type="ORF">SVIM_LOCUS437002</name>
</gene>
<feature type="region of interest" description="Disordered" evidence="1">
    <location>
        <begin position="142"/>
        <end position="161"/>
    </location>
</feature>
<name>A0A6N2MYA5_SALVM</name>